<name>A0A9D1UHL8_9BACT</name>
<reference evidence="1" key="1">
    <citation type="journal article" date="2021" name="PeerJ">
        <title>Extensive microbial diversity within the chicken gut microbiome revealed by metagenomics and culture.</title>
        <authorList>
            <person name="Gilroy R."/>
            <person name="Ravi A."/>
            <person name="Getino M."/>
            <person name="Pursley I."/>
            <person name="Horton D.L."/>
            <person name="Alikhan N.F."/>
            <person name="Baker D."/>
            <person name="Gharbi K."/>
            <person name="Hall N."/>
            <person name="Watson M."/>
            <person name="Adriaenssens E.M."/>
            <person name="Foster-Nyarko E."/>
            <person name="Jarju S."/>
            <person name="Secka A."/>
            <person name="Antonio M."/>
            <person name="Oren A."/>
            <person name="Chaudhuri R.R."/>
            <person name="La Ragione R."/>
            <person name="Hildebrand F."/>
            <person name="Pallen M.J."/>
        </authorList>
    </citation>
    <scope>NUCLEOTIDE SEQUENCE</scope>
    <source>
        <strain evidence="1">Gambia16-930</strain>
    </source>
</reference>
<dbReference type="AlphaFoldDB" id="A0A9D1UHL8"/>
<organism evidence="1 2">
    <name type="scientific">Candidatus Onthomorpha intestinigallinarum</name>
    <dbReference type="NCBI Taxonomy" id="2840880"/>
    <lineage>
        <taxon>Bacteria</taxon>
        <taxon>Pseudomonadati</taxon>
        <taxon>Bacteroidota</taxon>
        <taxon>Bacteroidia</taxon>
        <taxon>Bacteroidales</taxon>
        <taxon>Candidatus Onthomorpha</taxon>
    </lineage>
</organism>
<proteinExistence type="predicted"/>
<evidence type="ECO:0000313" key="2">
    <source>
        <dbReference type="Proteomes" id="UP000824267"/>
    </source>
</evidence>
<sequence length="120" mass="13943">MIDKKTNNKLSKVLTGKERKASWWSRNRRKKLTNDIVKVLTEFEVRSAWAHKAFVSAQEKRPKNITVYVEFAKATEEGFANKVDMAMDKAFPRKKINVIDVKSLLPSVKEFAFRDVDKIL</sequence>
<dbReference type="Proteomes" id="UP000824267">
    <property type="component" value="Unassembled WGS sequence"/>
</dbReference>
<comment type="caution">
    <text evidence="1">The sequence shown here is derived from an EMBL/GenBank/DDBJ whole genome shotgun (WGS) entry which is preliminary data.</text>
</comment>
<evidence type="ECO:0000313" key="1">
    <source>
        <dbReference type="EMBL" id="HIW88184.1"/>
    </source>
</evidence>
<dbReference type="EMBL" id="DXGG01000249">
    <property type="protein sequence ID" value="HIW88184.1"/>
    <property type="molecule type" value="Genomic_DNA"/>
</dbReference>
<gene>
    <name evidence="1" type="ORF">IAC47_07970</name>
</gene>
<reference evidence="1" key="2">
    <citation type="submission" date="2021-04" db="EMBL/GenBank/DDBJ databases">
        <authorList>
            <person name="Gilroy R."/>
        </authorList>
    </citation>
    <scope>NUCLEOTIDE SEQUENCE</scope>
    <source>
        <strain evidence="1">Gambia16-930</strain>
    </source>
</reference>
<protein>
    <submittedName>
        <fullName evidence="1">Uncharacterized protein</fullName>
    </submittedName>
</protein>
<accession>A0A9D1UHL8</accession>